<dbReference type="GO" id="GO:0019239">
    <property type="term" value="F:deaminase activity"/>
    <property type="evidence" value="ECO:0007669"/>
    <property type="project" value="TreeGrafter"/>
</dbReference>
<dbReference type="SUPFAM" id="SSF55298">
    <property type="entry name" value="YjgF-like"/>
    <property type="match status" value="1"/>
</dbReference>
<evidence type="ECO:0000313" key="2">
    <source>
        <dbReference type="EMBL" id="GHO49493.1"/>
    </source>
</evidence>
<comment type="caution">
    <text evidence="2">The sequence shown here is derived from an EMBL/GenBank/DDBJ whole genome shotgun (WGS) entry which is preliminary data.</text>
</comment>
<dbReference type="CDD" id="cd00448">
    <property type="entry name" value="YjgF_YER057c_UK114_family"/>
    <property type="match status" value="1"/>
</dbReference>
<dbReference type="Pfam" id="PF01042">
    <property type="entry name" value="Ribonuc_L-PSP"/>
    <property type="match status" value="1"/>
</dbReference>
<dbReference type="RefSeq" id="WP_220198608.1">
    <property type="nucleotide sequence ID" value="NZ_BNJF01000005.1"/>
</dbReference>
<dbReference type="InterPro" id="IPR006175">
    <property type="entry name" value="YjgF/YER057c/UK114"/>
</dbReference>
<gene>
    <name evidence="2" type="ORF">KSX_76560</name>
</gene>
<dbReference type="GO" id="GO:0005829">
    <property type="term" value="C:cytosol"/>
    <property type="evidence" value="ECO:0007669"/>
    <property type="project" value="TreeGrafter"/>
</dbReference>
<name>A0A8J3I949_9CHLR</name>
<dbReference type="InterPro" id="IPR035959">
    <property type="entry name" value="RutC-like_sf"/>
</dbReference>
<protein>
    <submittedName>
        <fullName evidence="2">Enamine deaminase RidA</fullName>
    </submittedName>
</protein>
<evidence type="ECO:0000256" key="1">
    <source>
        <dbReference type="ARBA" id="ARBA00010552"/>
    </source>
</evidence>
<dbReference type="Gene3D" id="3.30.1330.40">
    <property type="entry name" value="RutC-like"/>
    <property type="match status" value="1"/>
</dbReference>
<organism evidence="2 3">
    <name type="scientific">Ktedonospora formicarum</name>
    <dbReference type="NCBI Taxonomy" id="2778364"/>
    <lineage>
        <taxon>Bacteria</taxon>
        <taxon>Bacillati</taxon>
        <taxon>Chloroflexota</taxon>
        <taxon>Ktedonobacteria</taxon>
        <taxon>Ktedonobacterales</taxon>
        <taxon>Ktedonobacteraceae</taxon>
        <taxon>Ktedonospora</taxon>
    </lineage>
</organism>
<reference evidence="2" key="1">
    <citation type="submission" date="2020-10" db="EMBL/GenBank/DDBJ databases">
        <title>Taxonomic study of unclassified bacteria belonging to the class Ktedonobacteria.</title>
        <authorList>
            <person name="Yabe S."/>
            <person name="Wang C.M."/>
            <person name="Zheng Y."/>
            <person name="Sakai Y."/>
            <person name="Cavaletti L."/>
            <person name="Monciardini P."/>
            <person name="Donadio S."/>
        </authorList>
    </citation>
    <scope>NUCLEOTIDE SEQUENCE</scope>
    <source>
        <strain evidence="2">SOSP1-1</strain>
    </source>
</reference>
<accession>A0A8J3I949</accession>
<dbReference type="Proteomes" id="UP000612362">
    <property type="component" value="Unassembled WGS sequence"/>
</dbReference>
<sequence length="135" mass="14543">MKPSEHIQFINPPTLASTPGYAQVARVTGGQTIYLSGQIALDAAGKLVGEGDFRAQAIQVFENLKAALAAVGADFSHVVKLNIYLLDRGQVPVLREVRDLYVNTQEPPASSLVEVRSLAREEFLLEIEAIASLPA</sequence>
<proteinExistence type="inferred from homology"/>
<dbReference type="EMBL" id="BNJF01000005">
    <property type="protein sequence ID" value="GHO49493.1"/>
    <property type="molecule type" value="Genomic_DNA"/>
</dbReference>
<comment type="similarity">
    <text evidence="1">Belongs to the RutC family.</text>
</comment>
<dbReference type="PANTHER" id="PTHR11803">
    <property type="entry name" value="2-IMINOBUTANOATE/2-IMINOPROPANOATE DEAMINASE RIDA"/>
    <property type="match status" value="1"/>
</dbReference>
<evidence type="ECO:0000313" key="3">
    <source>
        <dbReference type="Proteomes" id="UP000612362"/>
    </source>
</evidence>
<dbReference type="PANTHER" id="PTHR11803:SF58">
    <property type="entry name" value="PROTEIN HMF1-RELATED"/>
    <property type="match status" value="1"/>
</dbReference>
<keyword evidence="3" id="KW-1185">Reference proteome</keyword>
<dbReference type="AlphaFoldDB" id="A0A8J3I949"/>